<evidence type="ECO:0000256" key="2">
    <source>
        <dbReference type="ARBA" id="ARBA00023002"/>
    </source>
</evidence>
<keyword evidence="2" id="KW-0560">Oxidoreductase</keyword>
<accession>A0A4R2L9M1</accession>
<keyword evidence="1" id="KW-0712">Selenocysteine</keyword>
<comment type="caution">
    <text evidence="3">The sequence shown here is derived from an EMBL/GenBank/DDBJ whole genome shotgun (WGS) entry which is preliminary data.</text>
</comment>
<dbReference type="Proteomes" id="UP000294919">
    <property type="component" value="Unassembled WGS sequence"/>
</dbReference>
<evidence type="ECO:0000313" key="4">
    <source>
        <dbReference type="Proteomes" id="UP000294919"/>
    </source>
</evidence>
<reference evidence="3 4" key="1">
    <citation type="submission" date="2019-03" db="EMBL/GenBank/DDBJ databases">
        <title>Genomic Encyclopedia of Type Strains, Phase IV (KMG-IV): sequencing the most valuable type-strain genomes for metagenomic binning, comparative biology and taxonomic classification.</title>
        <authorList>
            <person name="Goeker M."/>
        </authorList>
    </citation>
    <scope>NUCLEOTIDE SEQUENCE [LARGE SCALE GENOMIC DNA]</scope>
    <source>
        <strain evidence="3 4">DSM 102940</strain>
    </source>
</reference>
<dbReference type="AlphaFoldDB" id="A0A4R2L9M1"/>
<protein>
    <submittedName>
        <fullName evidence="3">Glycine/betaine/sarcosine/D-proline reductase family selenoprotein B</fullName>
    </submittedName>
</protein>
<dbReference type="NCBIfam" id="TIGR01918">
    <property type="entry name" value="various_sel_PB"/>
    <property type="match status" value="1"/>
</dbReference>
<evidence type="ECO:0000313" key="3">
    <source>
        <dbReference type="EMBL" id="TCO79468.1"/>
    </source>
</evidence>
<organism evidence="3 4">
    <name type="scientific">Marinisporobacter balticus</name>
    <dbReference type="NCBI Taxonomy" id="2018667"/>
    <lineage>
        <taxon>Bacteria</taxon>
        <taxon>Bacillati</taxon>
        <taxon>Bacillota</taxon>
        <taxon>Clostridia</taxon>
        <taxon>Peptostreptococcales</taxon>
        <taxon>Thermotaleaceae</taxon>
        <taxon>Marinisporobacter</taxon>
    </lineage>
</organism>
<gene>
    <name evidence="3" type="ORF">EV214_102188</name>
</gene>
<proteinExistence type="predicted"/>
<dbReference type="InterPro" id="IPR010187">
    <property type="entry name" value="Various_sel_PB"/>
</dbReference>
<sequence length="77" mass="8437">MVKEIERTGIPVVHMCTVVPISLTVGANRIVPTIAIPHPLGNPALDPAEEKKLRRKLVEKALKALETKVEGQTVFED</sequence>
<keyword evidence="4" id="KW-1185">Reference proteome</keyword>
<dbReference type="GO" id="GO:0050485">
    <property type="term" value="F:oxidoreductase activity, acting on X-H and Y-H to form an X-Y bond, with a disulfide as acceptor"/>
    <property type="evidence" value="ECO:0007669"/>
    <property type="project" value="InterPro"/>
</dbReference>
<name>A0A4R2L9M1_9FIRM</name>
<evidence type="ECO:0000256" key="1">
    <source>
        <dbReference type="ARBA" id="ARBA00022933"/>
    </source>
</evidence>
<dbReference type="EMBL" id="SLWV01000002">
    <property type="protein sequence ID" value="TCO79468.1"/>
    <property type="molecule type" value="Genomic_DNA"/>
</dbReference>